<feature type="region of interest" description="Disordered" evidence="1">
    <location>
        <begin position="1"/>
        <end position="42"/>
    </location>
</feature>
<name>A0A7X0M9E6_9ACTN</name>
<reference evidence="2 3" key="1">
    <citation type="submission" date="2020-08" db="EMBL/GenBank/DDBJ databases">
        <title>Sequencing the genomes of 1000 actinobacteria strains.</title>
        <authorList>
            <person name="Klenk H.-P."/>
        </authorList>
    </citation>
    <scope>NUCLEOTIDE SEQUENCE [LARGE SCALE GENOMIC DNA]</scope>
    <source>
        <strain evidence="2 3">DSM 44936</strain>
    </source>
</reference>
<organism evidence="2 3">
    <name type="scientific">Sphaerisporangium rubeum</name>
    <dbReference type="NCBI Taxonomy" id="321317"/>
    <lineage>
        <taxon>Bacteria</taxon>
        <taxon>Bacillati</taxon>
        <taxon>Actinomycetota</taxon>
        <taxon>Actinomycetes</taxon>
        <taxon>Streptosporangiales</taxon>
        <taxon>Streptosporangiaceae</taxon>
        <taxon>Sphaerisporangium</taxon>
    </lineage>
</organism>
<gene>
    <name evidence="2" type="ORF">BJ992_004292</name>
</gene>
<dbReference type="EMBL" id="JACHIU010000001">
    <property type="protein sequence ID" value="MBB6474861.1"/>
    <property type="molecule type" value="Genomic_DNA"/>
</dbReference>
<evidence type="ECO:0000256" key="1">
    <source>
        <dbReference type="SAM" id="MobiDB-lite"/>
    </source>
</evidence>
<dbReference type="RefSeq" id="WP_184983737.1">
    <property type="nucleotide sequence ID" value="NZ_BAAALO010000038.1"/>
</dbReference>
<feature type="compositionally biased region" description="Basic and acidic residues" evidence="1">
    <location>
        <begin position="15"/>
        <end position="38"/>
    </location>
</feature>
<dbReference type="Proteomes" id="UP000555564">
    <property type="component" value="Unassembled WGS sequence"/>
</dbReference>
<keyword evidence="3" id="KW-1185">Reference proteome</keyword>
<evidence type="ECO:0000313" key="3">
    <source>
        <dbReference type="Proteomes" id="UP000555564"/>
    </source>
</evidence>
<accession>A0A7X0M9E6</accession>
<dbReference type="AlphaFoldDB" id="A0A7X0M9E6"/>
<evidence type="ECO:0000313" key="2">
    <source>
        <dbReference type="EMBL" id="MBB6474861.1"/>
    </source>
</evidence>
<comment type="caution">
    <text evidence="2">The sequence shown here is derived from an EMBL/GenBank/DDBJ whole genome shotgun (WGS) entry which is preliminary data.</text>
</comment>
<protein>
    <submittedName>
        <fullName evidence="2">Uncharacterized protein</fullName>
    </submittedName>
</protein>
<proteinExistence type="predicted"/>
<dbReference type="Gene3D" id="3.40.1000.10">
    <property type="entry name" value="Mog1/PsbP, alpha/beta/alpha sandwich"/>
    <property type="match status" value="1"/>
</dbReference>
<sequence length="205" mass="21757">MNVTTHVSTGIEAATEDHTEDRAEDRAGDRAGDREKRGWTAVPWPNIASPGLSPFRIELPDRWTAIEPPGALIAFLGPENGGFRPSVVVYGERLPQEVTLAEAAEGLLWDTGADSATGPLADEDFPLHAIREAVVSVDGMELRELAVATEAGDMSSGGLRSVFTLLATHLVSRTAADEPVLVDILSSFACERAPAGKDGARTVKD</sequence>